<reference evidence="10 11" key="1">
    <citation type="submission" date="2022-05" db="EMBL/GenBank/DDBJ databases">
        <title>Treponema leporis L2 test.</title>
        <authorList>
            <person name="Cejkova D."/>
        </authorList>
    </citation>
    <scope>NUCLEOTIDE SEQUENCE [LARGE SCALE GENOMIC DNA]</scope>
    <source>
        <strain evidence="10 11">L2</strain>
    </source>
</reference>
<evidence type="ECO:0000256" key="8">
    <source>
        <dbReference type="ARBA" id="ARBA00023012"/>
    </source>
</evidence>
<dbReference type="Pfam" id="PF00512">
    <property type="entry name" value="HisKA"/>
    <property type="match status" value="1"/>
</dbReference>
<dbReference type="InterPro" id="IPR003661">
    <property type="entry name" value="HisK_dim/P_dom"/>
</dbReference>
<evidence type="ECO:0000313" key="10">
    <source>
        <dbReference type="EMBL" id="WKC72385.1"/>
    </source>
</evidence>
<protein>
    <recommendedName>
        <fullName evidence="2">histidine kinase</fullName>
        <ecNumber evidence="2">2.7.13.3</ecNumber>
    </recommendedName>
</protein>
<dbReference type="NCBIfam" id="TIGR00229">
    <property type="entry name" value="sensory_box"/>
    <property type="match status" value="1"/>
</dbReference>
<keyword evidence="4" id="KW-0808">Transferase</keyword>
<keyword evidence="5" id="KW-0547">Nucleotide-binding</keyword>
<gene>
    <name evidence="10" type="ORF">TPLL2_0520</name>
</gene>
<organism evidence="10 11">
    <name type="scientific">Treponema paraluiscuniculi</name>
    <dbReference type="NCBI Taxonomy" id="53435"/>
    <lineage>
        <taxon>Bacteria</taxon>
        <taxon>Pseudomonadati</taxon>
        <taxon>Spirochaetota</taxon>
        <taxon>Spirochaetia</taxon>
        <taxon>Spirochaetales</taxon>
        <taxon>Treponemataceae</taxon>
        <taxon>Treponema</taxon>
    </lineage>
</organism>
<sequence>MRDFIARALKKSAKMNDSQLRNMIELIANEYTLLDALMDSLNYGLIVLDCLHIPLKTNRAIARLLGKPLPSNPRRPLWHYLDDEHIAQFIVAIIKNEVGKARAEFIVQRQGETLYLEVSLFPLICDQKIRGSIIAIHDITEKKQEEIYNRRLESLANLTNLAATVAHEIKNPLGAMSIHLQLLRKNFSTCSFETNKRIQKHLHVVEEEIERLNRIVTGFLSAVRPLKLNITRLSVFDLVTSIRDTFYEAFTKAELSFSVHMPHNLPHIRGDEHLLRQALVNIITNAKEAMQRGGALEVFVHKQTDHISISISDTGEGIDARNIHNIFEPYFTTKTEGTGLGLTLTFKVIKEHGGDISVSSTVGRGTCFTLLLPIDKLGRSLLQEKISTHLRHTSKE</sequence>
<dbReference type="SUPFAM" id="SSF47384">
    <property type="entry name" value="Homodimeric domain of signal transducing histidine kinase"/>
    <property type="match status" value="1"/>
</dbReference>
<dbReference type="InterPro" id="IPR035965">
    <property type="entry name" value="PAS-like_dom_sf"/>
</dbReference>
<keyword evidence="7" id="KW-0067">ATP-binding</keyword>
<evidence type="ECO:0000256" key="3">
    <source>
        <dbReference type="ARBA" id="ARBA00022553"/>
    </source>
</evidence>
<evidence type="ECO:0000256" key="4">
    <source>
        <dbReference type="ARBA" id="ARBA00022679"/>
    </source>
</evidence>
<dbReference type="SUPFAM" id="SSF55874">
    <property type="entry name" value="ATPase domain of HSP90 chaperone/DNA topoisomerase II/histidine kinase"/>
    <property type="match status" value="1"/>
</dbReference>
<dbReference type="Pfam" id="PF02518">
    <property type="entry name" value="HATPase_c"/>
    <property type="match status" value="1"/>
</dbReference>
<evidence type="ECO:0000256" key="1">
    <source>
        <dbReference type="ARBA" id="ARBA00000085"/>
    </source>
</evidence>
<evidence type="ECO:0000256" key="6">
    <source>
        <dbReference type="ARBA" id="ARBA00022777"/>
    </source>
</evidence>
<dbReference type="PANTHER" id="PTHR43065">
    <property type="entry name" value="SENSOR HISTIDINE KINASE"/>
    <property type="match status" value="1"/>
</dbReference>
<proteinExistence type="predicted"/>
<evidence type="ECO:0000256" key="7">
    <source>
        <dbReference type="ARBA" id="ARBA00022840"/>
    </source>
</evidence>
<dbReference type="Gene3D" id="3.30.450.20">
    <property type="entry name" value="PAS domain"/>
    <property type="match status" value="1"/>
</dbReference>
<evidence type="ECO:0000313" key="11">
    <source>
        <dbReference type="Proteomes" id="UP001321460"/>
    </source>
</evidence>
<accession>A0ABY9E1J0</accession>
<dbReference type="CDD" id="cd00082">
    <property type="entry name" value="HisKA"/>
    <property type="match status" value="1"/>
</dbReference>
<dbReference type="EMBL" id="CP097901">
    <property type="protein sequence ID" value="WKC72385.1"/>
    <property type="molecule type" value="Genomic_DNA"/>
</dbReference>
<dbReference type="Gene3D" id="3.30.565.10">
    <property type="entry name" value="Histidine kinase-like ATPase, C-terminal domain"/>
    <property type="match status" value="1"/>
</dbReference>
<dbReference type="PROSITE" id="PS50109">
    <property type="entry name" value="HIS_KIN"/>
    <property type="match status" value="1"/>
</dbReference>
<dbReference type="SMART" id="SM00388">
    <property type="entry name" value="HisKA"/>
    <property type="match status" value="1"/>
</dbReference>
<dbReference type="SMART" id="SM00387">
    <property type="entry name" value="HATPase_c"/>
    <property type="match status" value="1"/>
</dbReference>
<feature type="domain" description="Histidine kinase" evidence="9">
    <location>
        <begin position="164"/>
        <end position="376"/>
    </location>
</feature>
<dbReference type="SUPFAM" id="SSF55785">
    <property type="entry name" value="PYP-like sensor domain (PAS domain)"/>
    <property type="match status" value="1"/>
</dbReference>
<keyword evidence="11" id="KW-1185">Reference proteome</keyword>
<dbReference type="RefSeq" id="WP_013945158.1">
    <property type="nucleotide sequence ID" value="NZ_CP097901.1"/>
</dbReference>
<name>A0ABY9E1J0_9SPIR</name>
<dbReference type="Proteomes" id="UP001321460">
    <property type="component" value="Chromosome"/>
</dbReference>
<keyword evidence="8" id="KW-0902">Two-component regulatory system</keyword>
<keyword evidence="6 10" id="KW-0418">Kinase</keyword>
<keyword evidence="3" id="KW-0597">Phosphoprotein</keyword>
<dbReference type="InterPro" id="IPR036890">
    <property type="entry name" value="HATPase_C_sf"/>
</dbReference>
<dbReference type="GO" id="GO:0016301">
    <property type="term" value="F:kinase activity"/>
    <property type="evidence" value="ECO:0007669"/>
    <property type="project" value="UniProtKB-KW"/>
</dbReference>
<dbReference type="InterPro" id="IPR036097">
    <property type="entry name" value="HisK_dim/P_sf"/>
</dbReference>
<dbReference type="Gene3D" id="1.10.287.130">
    <property type="match status" value="1"/>
</dbReference>
<dbReference type="InterPro" id="IPR005467">
    <property type="entry name" value="His_kinase_dom"/>
</dbReference>
<evidence type="ECO:0000259" key="9">
    <source>
        <dbReference type="PROSITE" id="PS50109"/>
    </source>
</evidence>
<dbReference type="PANTHER" id="PTHR43065:SF10">
    <property type="entry name" value="PEROXIDE STRESS-ACTIVATED HISTIDINE KINASE MAK3"/>
    <property type="match status" value="1"/>
</dbReference>
<evidence type="ECO:0000256" key="5">
    <source>
        <dbReference type="ARBA" id="ARBA00022741"/>
    </source>
</evidence>
<dbReference type="InterPro" id="IPR000014">
    <property type="entry name" value="PAS"/>
</dbReference>
<dbReference type="InterPro" id="IPR003594">
    <property type="entry name" value="HATPase_dom"/>
</dbReference>
<dbReference type="EC" id="2.7.13.3" evidence="2"/>
<dbReference type="PRINTS" id="PR00344">
    <property type="entry name" value="BCTRLSENSOR"/>
</dbReference>
<comment type="catalytic activity">
    <reaction evidence="1">
        <text>ATP + protein L-histidine = ADP + protein N-phospho-L-histidine.</text>
        <dbReference type="EC" id="2.7.13.3"/>
    </reaction>
</comment>
<evidence type="ECO:0000256" key="2">
    <source>
        <dbReference type="ARBA" id="ARBA00012438"/>
    </source>
</evidence>
<dbReference type="InterPro" id="IPR004358">
    <property type="entry name" value="Sig_transdc_His_kin-like_C"/>
</dbReference>